<protein>
    <submittedName>
        <fullName evidence="1">Uncharacterized protein</fullName>
    </submittedName>
</protein>
<dbReference type="EMBL" id="AFMF02000022">
    <property type="protein sequence ID" value="EMM96704.1"/>
    <property type="molecule type" value="Genomic_DNA"/>
</dbReference>
<gene>
    <name evidence="1" type="ORF">LEP1GSC158_1496</name>
</gene>
<comment type="caution">
    <text evidence="1">The sequence shown here is derived from an EMBL/GenBank/DDBJ whole genome shotgun (WGS) entry which is preliminary data.</text>
</comment>
<dbReference type="AlphaFoldDB" id="M6HP14"/>
<evidence type="ECO:0000313" key="2">
    <source>
        <dbReference type="Proteomes" id="UP000012089"/>
    </source>
</evidence>
<accession>M6HP14</accession>
<organism evidence="1 2">
    <name type="scientific">Leptospira interrogans serovar Zanoni str. LT2156</name>
    <dbReference type="NCBI Taxonomy" id="1001601"/>
    <lineage>
        <taxon>Bacteria</taxon>
        <taxon>Pseudomonadati</taxon>
        <taxon>Spirochaetota</taxon>
        <taxon>Spirochaetia</taxon>
        <taxon>Leptospirales</taxon>
        <taxon>Leptospiraceae</taxon>
        <taxon>Leptospira</taxon>
    </lineage>
</organism>
<reference evidence="1 2" key="1">
    <citation type="submission" date="2013-01" db="EMBL/GenBank/DDBJ databases">
        <authorList>
            <person name="Harkins D.M."/>
            <person name="Durkin A.S."/>
            <person name="Brinkac L.M."/>
            <person name="Haft D.H."/>
            <person name="Selengut J.D."/>
            <person name="Sanka R."/>
            <person name="DePew J."/>
            <person name="Purushe J."/>
            <person name="Tulsiani S.M."/>
            <person name="Graham G.C."/>
            <person name="Burns M.-A."/>
            <person name="Dohnt M.F."/>
            <person name="Smythe L.D."/>
            <person name="McKay D.B."/>
            <person name="Craig S.B."/>
            <person name="Vinetz J.M."/>
            <person name="Sutton G.G."/>
            <person name="Nierman W.C."/>
            <person name="Fouts D.E."/>
        </authorList>
    </citation>
    <scope>NUCLEOTIDE SEQUENCE [LARGE SCALE GENOMIC DNA]</scope>
    <source>
        <strain evidence="1 2">LT2156</strain>
    </source>
</reference>
<name>M6HP14_LEPIR</name>
<evidence type="ECO:0000313" key="1">
    <source>
        <dbReference type="EMBL" id="EMM96704.1"/>
    </source>
</evidence>
<dbReference type="Proteomes" id="UP000012089">
    <property type="component" value="Unassembled WGS sequence"/>
</dbReference>
<proteinExistence type="predicted"/>
<sequence length="136" mass="15595">MANQKTALKGNEILKNIEALKKKKFFHLELKGLTKPTRDILSELVNGILSEIGANPLAGFHLFSGLMEALLNAIKANIRHIIFRDELLKKLEQGESSRQDAETLLEIIMETSLLRDAMHRYIVPEKVKNKYKVFYF</sequence>